<dbReference type="Proteomes" id="UP001412067">
    <property type="component" value="Unassembled WGS sequence"/>
</dbReference>
<evidence type="ECO:0000313" key="2">
    <source>
        <dbReference type="Proteomes" id="UP001412067"/>
    </source>
</evidence>
<accession>A0ABR2MWK7</accession>
<name>A0ABR2MWK7_9ASPA</name>
<reference evidence="1 2" key="1">
    <citation type="journal article" date="2022" name="Nat. Plants">
        <title>Genomes of leafy and leafless Platanthera orchids illuminate the evolution of mycoheterotrophy.</title>
        <authorList>
            <person name="Li M.H."/>
            <person name="Liu K.W."/>
            <person name="Li Z."/>
            <person name="Lu H.C."/>
            <person name="Ye Q.L."/>
            <person name="Zhang D."/>
            <person name="Wang J.Y."/>
            <person name="Li Y.F."/>
            <person name="Zhong Z.M."/>
            <person name="Liu X."/>
            <person name="Yu X."/>
            <person name="Liu D.K."/>
            <person name="Tu X.D."/>
            <person name="Liu B."/>
            <person name="Hao Y."/>
            <person name="Liao X.Y."/>
            <person name="Jiang Y.T."/>
            <person name="Sun W.H."/>
            <person name="Chen J."/>
            <person name="Chen Y.Q."/>
            <person name="Ai Y."/>
            <person name="Zhai J.W."/>
            <person name="Wu S.S."/>
            <person name="Zhou Z."/>
            <person name="Hsiao Y.Y."/>
            <person name="Wu W.L."/>
            <person name="Chen Y.Y."/>
            <person name="Lin Y.F."/>
            <person name="Hsu J.L."/>
            <person name="Li C.Y."/>
            <person name="Wang Z.W."/>
            <person name="Zhao X."/>
            <person name="Zhong W.Y."/>
            <person name="Ma X.K."/>
            <person name="Ma L."/>
            <person name="Huang J."/>
            <person name="Chen G.Z."/>
            <person name="Huang M.Z."/>
            <person name="Huang L."/>
            <person name="Peng D.H."/>
            <person name="Luo Y.B."/>
            <person name="Zou S.Q."/>
            <person name="Chen S.P."/>
            <person name="Lan S."/>
            <person name="Tsai W.C."/>
            <person name="Van de Peer Y."/>
            <person name="Liu Z.J."/>
        </authorList>
    </citation>
    <scope>NUCLEOTIDE SEQUENCE [LARGE SCALE GENOMIC DNA]</scope>
    <source>
        <strain evidence="1">Lor288</strain>
    </source>
</reference>
<keyword evidence="2" id="KW-1185">Reference proteome</keyword>
<proteinExistence type="predicted"/>
<evidence type="ECO:0000313" key="1">
    <source>
        <dbReference type="EMBL" id="KAK8967298.1"/>
    </source>
</evidence>
<sequence>MEILVSCFFAGPLVEQEPFSFQGTAGVKEVESAKDKEVTALRGDEAYDLVPKVDGVTPMMYKWVLKLENKAEGSTTLFGRC</sequence>
<dbReference type="EMBL" id="JBBWWR010000005">
    <property type="protein sequence ID" value="KAK8967298.1"/>
    <property type="molecule type" value="Genomic_DNA"/>
</dbReference>
<organism evidence="1 2">
    <name type="scientific">Platanthera guangdongensis</name>
    <dbReference type="NCBI Taxonomy" id="2320717"/>
    <lineage>
        <taxon>Eukaryota</taxon>
        <taxon>Viridiplantae</taxon>
        <taxon>Streptophyta</taxon>
        <taxon>Embryophyta</taxon>
        <taxon>Tracheophyta</taxon>
        <taxon>Spermatophyta</taxon>
        <taxon>Magnoliopsida</taxon>
        <taxon>Liliopsida</taxon>
        <taxon>Asparagales</taxon>
        <taxon>Orchidaceae</taxon>
        <taxon>Orchidoideae</taxon>
        <taxon>Orchideae</taxon>
        <taxon>Orchidinae</taxon>
        <taxon>Platanthera</taxon>
    </lineage>
</organism>
<comment type="caution">
    <text evidence="1">The sequence shown here is derived from an EMBL/GenBank/DDBJ whole genome shotgun (WGS) entry which is preliminary data.</text>
</comment>
<gene>
    <name evidence="1" type="ORF">KSP40_PGU000837</name>
</gene>
<protein>
    <submittedName>
        <fullName evidence="1">Uncharacterized protein</fullName>
    </submittedName>
</protein>